<evidence type="ECO:0000313" key="1">
    <source>
        <dbReference type="EMBL" id="KHD78162.1"/>
    </source>
</evidence>
<dbReference type="Gene3D" id="3.90.640.10">
    <property type="entry name" value="Actin, Chain A, domain 4"/>
    <property type="match status" value="1"/>
</dbReference>
<dbReference type="OrthoDB" id="3288836at2"/>
<keyword evidence="2" id="KW-1185">Reference proteome</keyword>
<name>A0A0A6XDJ4_ACTUT</name>
<proteinExistence type="predicted"/>
<dbReference type="Proteomes" id="UP000054537">
    <property type="component" value="Unassembled WGS sequence"/>
</dbReference>
<dbReference type="AlphaFoldDB" id="A0A0A6XDJ4"/>
<dbReference type="SUPFAM" id="SSF53067">
    <property type="entry name" value="Actin-like ATPase domain"/>
    <property type="match status" value="2"/>
</dbReference>
<protein>
    <submittedName>
        <fullName evidence="1">Uncharacterized protein</fullName>
    </submittedName>
</protein>
<dbReference type="EMBL" id="JRTT01000006">
    <property type="protein sequence ID" value="KHD78162.1"/>
    <property type="molecule type" value="Genomic_DNA"/>
</dbReference>
<dbReference type="STRING" id="1869.MB27_06800"/>
<evidence type="ECO:0000313" key="2">
    <source>
        <dbReference type="Proteomes" id="UP000054537"/>
    </source>
</evidence>
<sequence length="323" mass="34177">MPTTDLHLVVDIAAWWTTAAYESGDDVQPVLFDGRARTPSGVFHDDGVYHAGTAALTQGIARPEDYRPDPMTLLRHGGPAEAVAAVLTHVAARTGGATALTVITAQSWDLPARQRLEKAADIARLPRPRVVTAAAAVASLTGEDVAVVCVPGPAWPELTLVDARDGQQRLTAATVRAPGAAAVDEALLRVAAVRAGADADADDWRLLWEIERARSVLAVQPRAAVLLPEPHQAVVVAREDLAAATAVHLDRLADTVKQLLDDADLTPPDIGAVVLVGDDDQMAAALTGAGLAPTRTVRDPHAILRSAARTRPPGRPSWPWRRR</sequence>
<organism evidence="1 2">
    <name type="scientific">Actinoplanes utahensis</name>
    <dbReference type="NCBI Taxonomy" id="1869"/>
    <lineage>
        <taxon>Bacteria</taxon>
        <taxon>Bacillati</taxon>
        <taxon>Actinomycetota</taxon>
        <taxon>Actinomycetes</taxon>
        <taxon>Micromonosporales</taxon>
        <taxon>Micromonosporaceae</taxon>
        <taxon>Actinoplanes</taxon>
    </lineage>
</organism>
<dbReference type="InterPro" id="IPR043129">
    <property type="entry name" value="ATPase_NBD"/>
</dbReference>
<dbReference type="RefSeq" id="WP_043523256.1">
    <property type="nucleotide sequence ID" value="NZ_BAABKU010000004.1"/>
</dbReference>
<comment type="caution">
    <text evidence="1">The sequence shown here is derived from an EMBL/GenBank/DDBJ whole genome shotgun (WGS) entry which is preliminary data.</text>
</comment>
<gene>
    <name evidence="1" type="ORF">MB27_06800</name>
</gene>
<accession>A0A0A6XDJ4</accession>
<dbReference type="Gene3D" id="3.30.420.40">
    <property type="match status" value="2"/>
</dbReference>
<reference evidence="1 2" key="1">
    <citation type="submission" date="2014-10" db="EMBL/GenBank/DDBJ databases">
        <title>Draft genome sequence of Actinoplanes utahensis NRRL 12052.</title>
        <authorList>
            <person name="Velasco-Bucheli B."/>
            <person name="del Cerro C."/>
            <person name="Hormigo D."/>
            <person name="Garcia J.L."/>
            <person name="Acebal C."/>
            <person name="Arroyo M."/>
            <person name="de la Mata I."/>
        </authorList>
    </citation>
    <scope>NUCLEOTIDE SEQUENCE [LARGE SCALE GENOMIC DNA]</scope>
    <source>
        <strain evidence="1 2">NRRL 12052</strain>
    </source>
</reference>